<keyword evidence="5" id="KW-1185">Reference proteome</keyword>
<dbReference type="Gene3D" id="1.10.530.10">
    <property type="match status" value="1"/>
</dbReference>
<dbReference type="AlphaFoldDB" id="A0A7R6R1J0"/>
<gene>
    <name evidence="4" type="ORF">ICHIAU1_13130</name>
</gene>
<dbReference type="Pfam" id="PF01464">
    <property type="entry name" value="SLT"/>
    <property type="match status" value="1"/>
</dbReference>
<accession>A0A7R6R1J0</accession>
<dbReference type="PANTHER" id="PTHR37423:SF2">
    <property type="entry name" value="MEMBRANE-BOUND LYTIC MUREIN TRANSGLYCOSYLASE C"/>
    <property type="match status" value="1"/>
</dbReference>
<dbReference type="OrthoDB" id="9815002at2"/>
<sequence>MRLLRLALISILCALSPGLVLAASLSDCLLKNRVQTAECASQIVRYESQYSYVSQLAEEAGIDPALILATIAVESGYSELKLSDRGGIGPMQITSIAARELGISDLTYLLSDTVNVQTGTRYLQKMMQWFGDWRLALAAYNAGPGAVKKYRGIPPFRETQAYVQQVIWWYLTFKSV</sequence>
<proteinExistence type="inferred from homology"/>
<dbReference type="InterPro" id="IPR008258">
    <property type="entry name" value="Transglycosylase_SLT_dom_1"/>
</dbReference>
<evidence type="ECO:0000256" key="2">
    <source>
        <dbReference type="SAM" id="SignalP"/>
    </source>
</evidence>
<dbReference type="InterPro" id="IPR023346">
    <property type="entry name" value="Lysozyme-like_dom_sf"/>
</dbReference>
<dbReference type="EMBL" id="AP022345">
    <property type="protein sequence ID" value="BBU69030.1"/>
    <property type="molecule type" value="Genomic_DNA"/>
</dbReference>
<keyword evidence="2" id="KW-0732">Signal</keyword>
<dbReference type="PANTHER" id="PTHR37423">
    <property type="entry name" value="SOLUBLE LYTIC MUREIN TRANSGLYCOSYLASE-RELATED"/>
    <property type="match status" value="1"/>
</dbReference>
<evidence type="ECO:0000256" key="1">
    <source>
        <dbReference type="ARBA" id="ARBA00007734"/>
    </source>
</evidence>
<name>A0A7R6R1J0_9RHOO</name>
<dbReference type="CDD" id="cd00254">
    <property type="entry name" value="LT-like"/>
    <property type="match status" value="1"/>
</dbReference>
<dbReference type="SUPFAM" id="SSF53955">
    <property type="entry name" value="Lysozyme-like"/>
    <property type="match status" value="1"/>
</dbReference>
<feature type="signal peptide" evidence="2">
    <location>
        <begin position="1"/>
        <end position="22"/>
    </location>
</feature>
<protein>
    <recommendedName>
        <fullName evidence="3">Transglycosylase SLT domain-containing protein</fullName>
    </recommendedName>
</protein>
<feature type="domain" description="Transglycosylase SLT" evidence="3">
    <location>
        <begin position="52"/>
        <end position="161"/>
    </location>
</feature>
<evidence type="ECO:0000259" key="3">
    <source>
        <dbReference type="Pfam" id="PF01464"/>
    </source>
</evidence>
<evidence type="ECO:0000313" key="5">
    <source>
        <dbReference type="Proteomes" id="UP000463961"/>
    </source>
</evidence>
<evidence type="ECO:0000313" key="4">
    <source>
        <dbReference type="EMBL" id="BBU69030.1"/>
    </source>
</evidence>
<reference evidence="5" key="1">
    <citation type="submission" date="2020-01" db="EMBL/GenBank/DDBJ databases">
        <title>Phosphoaccumulans saitamaens gen. nov., sp. nov., a polyphosphate accumulating bacterium isolated from surface river water.</title>
        <authorList>
            <person name="Watanabe K."/>
            <person name="Suda W."/>
        </authorList>
    </citation>
    <scope>NUCLEOTIDE SEQUENCE [LARGE SCALE GENOMIC DNA]</scope>
    <source>
        <strain evidence="5">ICHIAU1</strain>
    </source>
</reference>
<feature type="chain" id="PRO_5031335002" description="Transglycosylase SLT domain-containing protein" evidence="2">
    <location>
        <begin position="23"/>
        <end position="176"/>
    </location>
</feature>
<dbReference type="Proteomes" id="UP000463961">
    <property type="component" value="Chromosome"/>
</dbReference>
<comment type="similarity">
    <text evidence="1">Belongs to the transglycosylase Slt family.</text>
</comment>
<dbReference type="RefSeq" id="WP_162050215.1">
    <property type="nucleotide sequence ID" value="NZ_AP022345.1"/>
</dbReference>
<organism evidence="4 5">
    <name type="scientific">Fluviibacter phosphoraccumulans</name>
    <dbReference type="NCBI Taxonomy" id="1751046"/>
    <lineage>
        <taxon>Bacteria</taxon>
        <taxon>Pseudomonadati</taxon>
        <taxon>Pseudomonadota</taxon>
        <taxon>Betaproteobacteria</taxon>
        <taxon>Rhodocyclales</taxon>
        <taxon>Fluviibacteraceae</taxon>
        <taxon>Fluviibacter</taxon>
    </lineage>
</organism>